<keyword evidence="20" id="KW-0175">Coiled coil</keyword>
<dbReference type="Proteomes" id="UP000500857">
    <property type="component" value="Chromosome"/>
</dbReference>
<keyword evidence="6 19" id="KW-0597">Phosphoprotein</keyword>
<dbReference type="PROSITE" id="PS50894">
    <property type="entry name" value="HPT"/>
    <property type="match status" value="1"/>
</dbReference>
<dbReference type="RefSeq" id="WP_168570051.1">
    <property type="nucleotide sequence ID" value="NZ_CP051167.1"/>
</dbReference>
<dbReference type="EMBL" id="CP051167">
    <property type="protein sequence ID" value="QIZ71899.1"/>
    <property type="molecule type" value="Genomic_DNA"/>
</dbReference>
<feature type="domain" description="Response regulatory" evidence="23">
    <location>
        <begin position="695"/>
        <end position="812"/>
    </location>
</feature>
<dbReference type="PRINTS" id="PR00344">
    <property type="entry name" value="BCTRLSENSOR"/>
</dbReference>
<dbReference type="Pfam" id="PF00512">
    <property type="entry name" value="HisKA"/>
    <property type="match status" value="1"/>
</dbReference>
<dbReference type="InterPro" id="IPR011006">
    <property type="entry name" value="CheY-like_superfamily"/>
</dbReference>
<dbReference type="Pfam" id="PF00072">
    <property type="entry name" value="Response_reg"/>
    <property type="match status" value="1"/>
</dbReference>
<dbReference type="FunFam" id="1.10.287.130:FF:000002">
    <property type="entry name" value="Two-component osmosensing histidine kinase"/>
    <property type="match status" value="1"/>
</dbReference>
<dbReference type="Gene3D" id="1.20.120.160">
    <property type="entry name" value="HPT domain"/>
    <property type="match status" value="1"/>
</dbReference>
<evidence type="ECO:0000256" key="17">
    <source>
        <dbReference type="ARBA" id="ARBA00074306"/>
    </source>
</evidence>
<evidence type="ECO:0000256" key="6">
    <source>
        <dbReference type="ARBA" id="ARBA00022553"/>
    </source>
</evidence>
<dbReference type="CDD" id="cd16922">
    <property type="entry name" value="HATPase_EvgS-ArcB-TorS-like"/>
    <property type="match status" value="1"/>
</dbReference>
<dbReference type="SUPFAM" id="SSF55874">
    <property type="entry name" value="ATPase domain of HSP90 chaperone/DNA topoisomerase II/histidine kinase"/>
    <property type="match status" value="1"/>
</dbReference>
<evidence type="ECO:0000256" key="1">
    <source>
        <dbReference type="ARBA" id="ARBA00000085"/>
    </source>
</evidence>
<comment type="catalytic activity">
    <reaction evidence="1">
        <text>ATP + protein L-histidine = ADP + protein N-phospho-L-histidine.</text>
        <dbReference type="EC" id="2.7.13.3"/>
    </reaction>
</comment>
<evidence type="ECO:0000256" key="21">
    <source>
        <dbReference type="SAM" id="Phobius"/>
    </source>
</evidence>
<comment type="similarity">
    <text evidence="3">In the N-terminal section; belongs to the phytochrome family.</text>
</comment>
<feature type="transmembrane region" description="Helical" evidence="21">
    <location>
        <begin position="16"/>
        <end position="36"/>
    </location>
</feature>
<feature type="domain" description="Histidine kinase" evidence="22">
    <location>
        <begin position="269"/>
        <end position="515"/>
    </location>
</feature>
<keyword evidence="5" id="KW-1003">Cell membrane</keyword>
<keyword evidence="9" id="KW-0547">Nucleotide-binding</keyword>
<reference evidence="25 26" key="1">
    <citation type="submission" date="2020-04" db="EMBL/GenBank/DDBJ databases">
        <authorList>
            <person name="Basu S."/>
            <person name="Maruthanayagam V."/>
            <person name="Chakraborty S."/>
            <person name="Pramanik A."/>
            <person name="Mukherjee J."/>
            <person name="Brink B."/>
        </authorList>
    </citation>
    <scope>NUCLEOTIDE SEQUENCE [LARGE SCALE GENOMIC DNA]</scope>
    <source>
        <strain evidence="25 26">AP17</strain>
    </source>
</reference>
<dbReference type="InterPro" id="IPR004358">
    <property type="entry name" value="Sig_transdc_His_kin-like_C"/>
</dbReference>
<dbReference type="EC" id="2.7.13.3" evidence="4"/>
<keyword evidence="11" id="KW-0067">ATP-binding</keyword>
<keyword evidence="13" id="KW-0902">Two-component regulatory system</keyword>
<feature type="transmembrane region" description="Helical" evidence="21">
    <location>
        <begin position="194"/>
        <end position="214"/>
    </location>
</feature>
<evidence type="ECO:0000256" key="15">
    <source>
        <dbReference type="ARBA" id="ARBA00064003"/>
    </source>
</evidence>
<accession>A0A6H1U2Q4</accession>
<dbReference type="Pfam" id="PF13675">
    <property type="entry name" value="PilJ"/>
    <property type="match status" value="1"/>
</dbReference>
<evidence type="ECO:0000313" key="26">
    <source>
        <dbReference type="Proteomes" id="UP000500857"/>
    </source>
</evidence>
<evidence type="ECO:0000256" key="14">
    <source>
        <dbReference type="ARBA" id="ARBA00023136"/>
    </source>
</evidence>
<feature type="domain" description="HPt" evidence="24">
    <location>
        <begin position="870"/>
        <end position="963"/>
    </location>
</feature>
<comment type="subunit">
    <text evidence="15">At low DSF concentrations, interacts with RpfF.</text>
</comment>
<dbReference type="PROSITE" id="PS50109">
    <property type="entry name" value="HIS_KIN"/>
    <property type="match status" value="1"/>
</dbReference>
<dbReference type="SUPFAM" id="SSF47384">
    <property type="entry name" value="Homodimeric domain of signal transducing histidine kinase"/>
    <property type="match status" value="1"/>
</dbReference>
<dbReference type="PANTHER" id="PTHR45339:SF1">
    <property type="entry name" value="HYBRID SIGNAL TRANSDUCTION HISTIDINE KINASE J"/>
    <property type="match status" value="1"/>
</dbReference>
<evidence type="ECO:0000256" key="19">
    <source>
        <dbReference type="PROSITE-ProRule" id="PRU00169"/>
    </source>
</evidence>
<dbReference type="CDD" id="cd00082">
    <property type="entry name" value="HisKA"/>
    <property type="match status" value="1"/>
</dbReference>
<comment type="subcellular location">
    <subcellularLocation>
        <location evidence="2">Cell membrane</location>
        <topology evidence="2">Multi-pass membrane protein</topology>
    </subcellularLocation>
</comment>
<evidence type="ECO:0000256" key="11">
    <source>
        <dbReference type="ARBA" id="ARBA00022840"/>
    </source>
</evidence>
<feature type="coiled-coil region" evidence="20">
    <location>
        <begin position="225"/>
        <end position="259"/>
    </location>
</feature>
<dbReference type="SMART" id="SM00448">
    <property type="entry name" value="REC"/>
    <property type="match status" value="1"/>
</dbReference>
<evidence type="ECO:0000256" key="3">
    <source>
        <dbReference type="ARBA" id="ARBA00006402"/>
    </source>
</evidence>
<dbReference type="InterPro" id="IPR036641">
    <property type="entry name" value="HPT_dom_sf"/>
</dbReference>
<name>A0A6H1U2Q4_9CYAN</name>
<dbReference type="Gene3D" id="3.30.565.10">
    <property type="entry name" value="Histidine kinase-like ATPase, C-terminal domain"/>
    <property type="match status" value="1"/>
</dbReference>
<dbReference type="InterPro" id="IPR036890">
    <property type="entry name" value="HATPase_C_sf"/>
</dbReference>
<keyword evidence="8 21" id="KW-0812">Transmembrane</keyword>
<dbReference type="PROSITE" id="PS50110">
    <property type="entry name" value="RESPONSE_REGULATORY"/>
    <property type="match status" value="1"/>
</dbReference>
<dbReference type="FunFam" id="3.30.565.10:FF:000010">
    <property type="entry name" value="Sensor histidine kinase RcsC"/>
    <property type="match status" value="1"/>
</dbReference>
<dbReference type="SMART" id="SM00073">
    <property type="entry name" value="HPT"/>
    <property type="match status" value="1"/>
</dbReference>
<evidence type="ECO:0000259" key="23">
    <source>
        <dbReference type="PROSITE" id="PS50110"/>
    </source>
</evidence>
<dbReference type="SMART" id="SM00387">
    <property type="entry name" value="HATPase_c"/>
    <property type="match status" value="1"/>
</dbReference>
<dbReference type="Gene3D" id="3.40.50.2300">
    <property type="match status" value="1"/>
</dbReference>
<evidence type="ECO:0000256" key="13">
    <source>
        <dbReference type="ARBA" id="ARBA00023012"/>
    </source>
</evidence>
<dbReference type="GO" id="GO:0000155">
    <property type="term" value="F:phosphorelay sensor kinase activity"/>
    <property type="evidence" value="ECO:0007669"/>
    <property type="project" value="InterPro"/>
</dbReference>
<dbReference type="InterPro" id="IPR036097">
    <property type="entry name" value="HisK_dim/P_sf"/>
</dbReference>
<evidence type="ECO:0000256" key="8">
    <source>
        <dbReference type="ARBA" id="ARBA00022692"/>
    </source>
</evidence>
<evidence type="ECO:0000256" key="9">
    <source>
        <dbReference type="ARBA" id="ARBA00022741"/>
    </source>
</evidence>
<dbReference type="InterPro" id="IPR005467">
    <property type="entry name" value="His_kinase_dom"/>
</dbReference>
<keyword evidence="7" id="KW-0808">Transferase</keyword>
<dbReference type="SMART" id="SM00388">
    <property type="entry name" value="HisKA"/>
    <property type="match status" value="1"/>
</dbReference>
<evidence type="ECO:0000256" key="16">
    <source>
        <dbReference type="ARBA" id="ARBA00068150"/>
    </source>
</evidence>
<dbReference type="KEGG" id="oxy:HCG48_16005"/>
<proteinExistence type="inferred from homology"/>
<evidence type="ECO:0000256" key="5">
    <source>
        <dbReference type="ARBA" id="ARBA00022475"/>
    </source>
</evidence>
<dbReference type="GO" id="GO:0005524">
    <property type="term" value="F:ATP binding"/>
    <property type="evidence" value="ECO:0007669"/>
    <property type="project" value="UniProtKB-KW"/>
</dbReference>
<evidence type="ECO:0000259" key="22">
    <source>
        <dbReference type="PROSITE" id="PS50109"/>
    </source>
</evidence>
<evidence type="ECO:0000313" key="25">
    <source>
        <dbReference type="EMBL" id="QIZ71899.1"/>
    </source>
</evidence>
<feature type="modified residue" description="4-aspartylphosphate" evidence="19">
    <location>
        <position position="744"/>
    </location>
</feature>
<protein>
    <recommendedName>
        <fullName evidence="17">Circadian input-output histidine kinase CikA</fullName>
        <ecNumber evidence="4">2.7.13.3</ecNumber>
    </recommendedName>
    <alternativeName>
        <fullName evidence="16">Sensory/regulatory protein RpfC</fullName>
    </alternativeName>
</protein>
<keyword evidence="12 21" id="KW-1133">Transmembrane helix</keyword>
<gene>
    <name evidence="25" type="ORF">HCG48_16005</name>
</gene>
<evidence type="ECO:0000256" key="10">
    <source>
        <dbReference type="ARBA" id="ARBA00022777"/>
    </source>
</evidence>
<dbReference type="InterPro" id="IPR003661">
    <property type="entry name" value="HisK_dim/P_dom"/>
</dbReference>
<evidence type="ECO:0000256" key="2">
    <source>
        <dbReference type="ARBA" id="ARBA00004651"/>
    </source>
</evidence>
<keyword evidence="10" id="KW-0418">Kinase</keyword>
<dbReference type="PANTHER" id="PTHR45339">
    <property type="entry name" value="HYBRID SIGNAL TRANSDUCTION HISTIDINE KINASE J"/>
    <property type="match status" value="1"/>
</dbReference>
<dbReference type="CDD" id="cd00088">
    <property type="entry name" value="HPT"/>
    <property type="match status" value="1"/>
</dbReference>
<organism evidence="25 26">
    <name type="scientific">Oxynema aestuarii AP17</name>
    <dbReference type="NCBI Taxonomy" id="2064643"/>
    <lineage>
        <taxon>Bacteria</taxon>
        <taxon>Bacillati</taxon>
        <taxon>Cyanobacteriota</taxon>
        <taxon>Cyanophyceae</taxon>
        <taxon>Oscillatoriophycideae</taxon>
        <taxon>Oscillatoriales</taxon>
        <taxon>Oscillatoriaceae</taxon>
        <taxon>Oxynema</taxon>
        <taxon>Oxynema aestuarii</taxon>
    </lineage>
</organism>
<evidence type="ECO:0000256" key="20">
    <source>
        <dbReference type="SAM" id="Coils"/>
    </source>
</evidence>
<evidence type="ECO:0000256" key="7">
    <source>
        <dbReference type="ARBA" id="ARBA00022679"/>
    </source>
</evidence>
<dbReference type="CDD" id="cd17546">
    <property type="entry name" value="REC_hyHK_CKI1_RcsC-like"/>
    <property type="match status" value="1"/>
</dbReference>
<dbReference type="InterPro" id="IPR029095">
    <property type="entry name" value="NarX-like_N"/>
</dbReference>
<evidence type="ECO:0000259" key="24">
    <source>
        <dbReference type="PROSITE" id="PS50894"/>
    </source>
</evidence>
<dbReference type="SUPFAM" id="SSF52172">
    <property type="entry name" value="CheY-like"/>
    <property type="match status" value="2"/>
</dbReference>
<dbReference type="InterPro" id="IPR001789">
    <property type="entry name" value="Sig_transdc_resp-reg_receiver"/>
</dbReference>
<keyword evidence="14 21" id="KW-0472">Membrane</keyword>
<dbReference type="Pfam" id="PF02518">
    <property type="entry name" value="HATPase_c"/>
    <property type="match status" value="1"/>
</dbReference>
<keyword evidence="26" id="KW-1185">Reference proteome</keyword>
<sequence>MSSPEFPSSPARRLNLLYITSLSVVAIVSVAGNLFVDRAIRSQAPYSQAINIAGRQRMLSQKLSKNALAVEVARTTDREIPTDLDGFQTALDQFRQAHQGLQQGDPQLRLQGNPSDRIGQAFNEVEPDYQVLVQSAQELIDLLARSPATTTDEQVGALVRQILDREDDFLAGMETIVALYEGEARSQLAQLQRLQNLLLAVILCVLLLEAFAIFRPTVRQLRNYIDESIEARERSAEQLSELEESNERLDNALQVAYSATRLKSEFLANISHELRTPMNAVMGMTRLLLDTPLNPEQQDLTETILDSSETLLATIEDLLDLSELEAGRMVLNLQPCDLRQCVEKTLALVAPEAARKSLNLAYQMDETTPRVAIADVRRLQQILLNLLGNAIKFTEVGEVSVSITAEEMGNWSWSAGHLLAQLARPEKSGAEAENPTYYEIHFAVKDTGIGIPPEKTHRLFRSFSQVDGSTTRSHGGTGLGLAISKRLSELMGGRMWVESEVGVGSTFGFAIAVPEVQKSPQVYERGEDPRLAGKTIALLVSNTTNREILRDRATGWGMNVRVATSAAEVDRGLEGGDRLDGAIVEVGSDTSNGEALWRQLQQQQPDLPLLLLGFPSQLDGKLAGDRFFPLYKPLGLESSYWALVGAIAREKPPVDLRAPSKDSPTPQFDPKVAAAIGDLSVRRLDAEFARRIPLRILVAEDNAVNRKVVLKLLERLGYVADAVGDGVEAVEAVKKDAYDAILMDVQMPRMSGIEATRAIVREFDADRRPRIIALTAGAMEGDRAQCLAAGMDDYLSKPVRVEALQTALERLLFPVVQDALDGTVPPSSAPSSASSPSVEAVPEAIAPSYIPTVDLKRLTRLRYELQAPGEPDVVTELIEMFLEDTIPLLKNIREALEQNNPEALKEAAHTLKGSSGNLGAVALSGMCKTIQLKAAEGYLDGIQEDITNLETEFLRVKKVLETQKIEG</sequence>
<dbReference type="GO" id="GO:0005886">
    <property type="term" value="C:plasma membrane"/>
    <property type="evidence" value="ECO:0007669"/>
    <property type="project" value="UniProtKB-SubCell"/>
</dbReference>
<dbReference type="AlphaFoldDB" id="A0A6H1U2Q4"/>
<evidence type="ECO:0000256" key="4">
    <source>
        <dbReference type="ARBA" id="ARBA00012438"/>
    </source>
</evidence>
<dbReference type="Pfam" id="PF01627">
    <property type="entry name" value="Hpt"/>
    <property type="match status" value="1"/>
</dbReference>
<dbReference type="InterPro" id="IPR008207">
    <property type="entry name" value="Sig_transdc_His_kin_Hpt_dom"/>
</dbReference>
<dbReference type="SUPFAM" id="SSF47226">
    <property type="entry name" value="Histidine-containing phosphotransfer domain, HPT domain"/>
    <property type="match status" value="1"/>
</dbReference>
<evidence type="ECO:0000256" key="18">
    <source>
        <dbReference type="PROSITE-ProRule" id="PRU00110"/>
    </source>
</evidence>
<dbReference type="Gene3D" id="1.10.287.130">
    <property type="match status" value="1"/>
</dbReference>
<feature type="modified residue" description="Phosphohistidine" evidence="18">
    <location>
        <position position="909"/>
    </location>
</feature>
<evidence type="ECO:0000256" key="12">
    <source>
        <dbReference type="ARBA" id="ARBA00022989"/>
    </source>
</evidence>
<dbReference type="InterPro" id="IPR003594">
    <property type="entry name" value="HATPase_dom"/>
</dbReference>